<dbReference type="Proteomes" id="UP001321473">
    <property type="component" value="Unassembled WGS sequence"/>
</dbReference>
<reference evidence="4 5" key="1">
    <citation type="journal article" date="2023" name="Arcadia Sci">
        <title>De novo assembly of a long-read Amblyomma americanum tick genome.</title>
        <authorList>
            <person name="Chou S."/>
            <person name="Poskanzer K.E."/>
            <person name="Rollins M."/>
            <person name="Thuy-Boun P.S."/>
        </authorList>
    </citation>
    <scope>NUCLEOTIDE SEQUENCE [LARGE SCALE GENOMIC DNA]</scope>
    <source>
        <strain evidence="4">F_SG_1</strain>
        <tissue evidence="4">Salivary glands</tissue>
    </source>
</reference>
<dbReference type="GO" id="GO:0004252">
    <property type="term" value="F:serine-type endopeptidase activity"/>
    <property type="evidence" value="ECO:0007669"/>
    <property type="project" value="InterPro"/>
</dbReference>
<keyword evidence="5" id="KW-1185">Reference proteome</keyword>
<dbReference type="InterPro" id="IPR043504">
    <property type="entry name" value="Peptidase_S1_PA_chymotrypsin"/>
</dbReference>
<keyword evidence="2" id="KW-0732">Signal</keyword>
<dbReference type="InterPro" id="IPR001314">
    <property type="entry name" value="Peptidase_S1A"/>
</dbReference>
<dbReference type="PROSITE" id="PS50240">
    <property type="entry name" value="TRYPSIN_DOM"/>
    <property type="match status" value="1"/>
</dbReference>
<accession>A0AAQ4DNS5</accession>
<evidence type="ECO:0000256" key="2">
    <source>
        <dbReference type="SAM" id="SignalP"/>
    </source>
</evidence>
<dbReference type="GO" id="GO:0006508">
    <property type="term" value="P:proteolysis"/>
    <property type="evidence" value="ECO:0007669"/>
    <property type="project" value="InterPro"/>
</dbReference>
<protein>
    <recommendedName>
        <fullName evidence="3">Peptidase S1 domain-containing protein</fullName>
    </recommendedName>
</protein>
<dbReference type="PRINTS" id="PR00722">
    <property type="entry name" value="CHYMOTRYPSIN"/>
</dbReference>
<dbReference type="FunFam" id="2.40.10.10:FF:000068">
    <property type="entry name" value="transmembrane protease serine 2"/>
    <property type="match status" value="1"/>
</dbReference>
<dbReference type="PANTHER" id="PTHR24252:SF7">
    <property type="entry name" value="HYALIN"/>
    <property type="match status" value="1"/>
</dbReference>
<dbReference type="SMART" id="SM00020">
    <property type="entry name" value="Tryp_SPc"/>
    <property type="match status" value="1"/>
</dbReference>
<gene>
    <name evidence="4" type="ORF">V5799_033276</name>
</gene>
<organism evidence="4 5">
    <name type="scientific">Amblyomma americanum</name>
    <name type="common">Lone star tick</name>
    <dbReference type="NCBI Taxonomy" id="6943"/>
    <lineage>
        <taxon>Eukaryota</taxon>
        <taxon>Metazoa</taxon>
        <taxon>Ecdysozoa</taxon>
        <taxon>Arthropoda</taxon>
        <taxon>Chelicerata</taxon>
        <taxon>Arachnida</taxon>
        <taxon>Acari</taxon>
        <taxon>Parasitiformes</taxon>
        <taxon>Ixodida</taxon>
        <taxon>Ixodoidea</taxon>
        <taxon>Ixodidae</taxon>
        <taxon>Amblyomminae</taxon>
        <taxon>Amblyomma</taxon>
    </lineage>
</organism>
<name>A0AAQ4DNS5_AMBAM</name>
<dbReference type="Gene3D" id="2.40.10.10">
    <property type="entry name" value="Trypsin-like serine proteases"/>
    <property type="match status" value="3"/>
</dbReference>
<evidence type="ECO:0000259" key="3">
    <source>
        <dbReference type="PROSITE" id="PS50240"/>
    </source>
</evidence>
<evidence type="ECO:0000313" key="4">
    <source>
        <dbReference type="EMBL" id="KAK8764115.1"/>
    </source>
</evidence>
<dbReference type="PROSITE" id="PS00134">
    <property type="entry name" value="TRYPSIN_HIS"/>
    <property type="match status" value="1"/>
</dbReference>
<feature type="signal peptide" evidence="2">
    <location>
        <begin position="1"/>
        <end position="29"/>
    </location>
</feature>
<comment type="caution">
    <text evidence="4">The sequence shown here is derived from an EMBL/GenBank/DDBJ whole genome shotgun (WGS) entry which is preliminary data.</text>
</comment>
<dbReference type="InterPro" id="IPR018114">
    <property type="entry name" value="TRYPSIN_HIS"/>
</dbReference>
<dbReference type="InterPro" id="IPR001254">
    <property type="entry name" value="Trypsin_dom"/>
</dbReference>
<dbReference type="PANTHER" id="PTHR24252">
    <property type="entry name" value="ACROSIN-RELATED"/>
    <property type="match status" value="1"/>
</dbReference>
<dbReference type="EMBL" id="JARKHS020028656">
    <property type="protein sequence ID" value="KAK8764115.1"/>
    <property type="molecule type" value="Genomic_DNA"/>
</dbReference>
<evidence type="ECO:0000256" key="1">
    <source>
        <dbReference type="ARBA" id="ARBA00023157"/>
    </source>
</evidence>
<proteinExistence type="predicted"/>
<feature type="domain" description="Peptidase S1" evidence="3">
    <location>
        <begin position="52"/>
        <end position="184"/>
    </location>
</feature>
<dbReference type="Pfam" id="PF00089">
    <property type="entry name" value="Trypsin"/>
    <property type="match status" value="1"/>
</dbReference>
<keyword evidence="1" id="KW-1015">Disulfide bond</keyword>
<sequence>MAMSRQEPFGIRAIISVVVFLLTAGGTSAWTNPEGCGRTPIAPVLEKREDRIVGGQEAVPGSWPWHAGLHMSPFWDSTYFCGGALISDRHVLTAAHCVELYKPDGTYVHVGSHSRVSRDNAEQYVHAEHLCMNKDDTKDIAIVKLSSSVNFTDTIQPVCLPEPNSELPDNTTLYVTGWGQTDGE</sequence>
<dbReference type="AlphaFoldDB" id="A0AAQ4DNS5"/>
<dbReference type="SUPFAM" id="SSF50494">
    <property type="entry name" value="Trypsin-like serine proteases"/>
    <property type="match status" value="1"/>
</dbReference>
<dbReference type="CDD" id="cd00190">
    <property type="entry name" value="Tryp_SPc"/>
    <property type="match status" value="1"/>
</dbReference>
<dbReference type="InterPro" id="IPR009003">
    <property type="entry name" value="Peptidase_S1_PA"/>
</dbReference>
<evidence type="ECO:0000313" key="5">
    <source>
        <dbReference type="Proteomes" id="UP001321473"/>
    </source>
</evidence>
<feature type="chain" id="PRO_5042867560" description="Peptidase S1 domain-containing protein" evidence="2">
    <location>
        <begin position="30"/>
        <end position="184"/>
    </location>
</feature>